<dbReference type="EMBL" id="JAJCGD010000001">
    <property type="protein sequence ID" value="MCB6827069.1"/>
    <property type="molecule type" value="Genomic_DNA"/>
</dbReference>
<dbReference type="GO" id="GO:0016301">
    <property type="term" value="F:kinase activity"/>
    <property type="evidence" value="ECO:0007669"/>
    <property type="project" value="UniProtKB-KW"/>
</dbReference>
<evidence type="ECO:0000259" key="11">
    <source>
        <dbReference type="PROSITE" id="PS51094"/>
    </source>
</evidence>
<dbReference type="PANTHER" id="PTHR36203:SF1">
    <property type="entry name" value="ASCORBATE-SPECIFIC PTS SYSTEM EIIA COMPONENT"/>
    <property type="match status" value="1"/>
</dbReference>
<comment type="subcellular location">
    <subcellularLocation>
        <location evidence="1">Cytoplasm</location>
    </subcellularLocation>
</comment>
<evidence type="ECO:0000256" key="7">
    <source>
        <dbReference type="ARBA" id="ARBA00022777"/>
    </source>
</evidence>
<evidence type="ECO:0000256" key="5">
    <source>
        <dbReference type="ARBA" id="ARBA00022679"/>
    </source>
</evidence>
<evidence type="ECO:0000256" key="4">
    <source>
        <dbReference type="ARBA" id="ARBA00022553"/>
    </source>
</evidence>
<evidence type="ECO:0000256" key="6">
    <source>
        <dbReference type="ARBA" id="ARBA00022683"/>
    </source>
</evidence>
<reference evidence="12" key="1">
    <citation type="submission" date="2021-10" db="EMBL/GenBank/DDBJ databases">
        <title>Collection of gut derived symbiotic bacterial strains cultured from healthy donors.</title>
        <authorList>
            <person name="Lin H."/>
            <person name="Littmann E."/>
            <person name="Claire K."/>
            <person name="Pamer E."/>
        </authorList>
    </citation>
    <scope>NUCLEOTIDE SEQUENCE</scope>
    <source>
        <strain evidence="12">MSK.7.16</strain>
    </source>
</reference>
<evidence type="ECO:0000256" key="9">
    <source>
        <dbReference type="ARBA" id="ARBA00041175"/>
    </source>
</evidence>
<feature type="domain" description="PTS EIIA type-2" evidence="11">
    <location>
        <begin position="3"/>
        <end position="145"/>
    </location>
</feature>
<evidence type="ECO:0000256" key="10">
    <source>
        <dbReference type="ARBA" id="ARBA00042072"/>
    </source>
</evidence>
<evidence type="ECO:0000256" key="1">
    <source>
        <dbReference type="ARBA" id="ARBA00004496"/>
    </source>
</evidence>
<dbReference type="GO" id="GO:0005737">
    <property type="term" value="C:cytoplasm"/>
    <property type="evidence" value="ECO:0007669"/>
    <property type="project" value="UniProtKB-SubCell"/>
</dbReference>
<accession>A0AAW4U343</accession>
<comment type="caution">
    <text evidence="12">The sequence shown here is derived from an EMBL/GenBank/DDBJ whole genome shotgun (WGS) entry which is preliminary data.</text>
</comment>
<name>A0AAW4U343_9FIRM</name>
<keyword evidence="5" id="KW-0808">Transferase</keyword>
<dbReference type="RefSeq" id="WP_227152501.1">
    <property type="nucleotide sequence ID" value="NZ_DAWCTZ010000137.1"/>
</dbReference>
<gene>
    <name evidence="12" type="ORF">LIY65_00030</name>
</gene>
<comment type="function">
    <text evidence="8">The phosphoenolpyruvate-dependent sugar phosphotransferase system (sugar PTS), a major carbohydrate active transport system, catalyzes the phosphorylation of incoming sugar substrates concomitantly with their translocation across the cell membrane. The enzyme II UlaABC PTS system is involved in ascorbate transport.</text>
</comment>
<dbReference type="Pfam" id="PF00359">
    <property type="entry name" value="PTS_EIIA_2"/>
    <property type="match status" value="1"/>
</dbReference>
<dbReference type="GO" id="GO:0009401">
    <property type="term" value="P:phosphoenolpyruvate-dependent sugar phosphotransferase system"/>
    <property type="evidence" value="ECO:0007669"/>
    <property type="project" value="UniProtKB-KW"/>
</dbReference>
<organism evidence="12 13">
    <name type="scientific">Megamonas funiformis</name>
    <dbReference type="NCBI Taxonomy" id="437897"/>
    <lineage>
        <taxon>Bacteria</taxon>
        <taxon>Bacillati</taxon>
        <taxon>Bacillota</taxon>
        <taxon>Negativicutes</taxon>
        <taxon>Selenomonadales</taxon>
        <taxon>Selenomonadaceae</taxon>
        <taxon>Megamonas</taxon>
    </lineage>
</organism>
<dbReference type="InterPro" id="IPR002178">
    <property type="entry name" value="PTS_EIIA_type-2_dom"/>
</dbReference>
<keyword evidence="2" id="KW-0813">Transport</keyword>
<evidence type="ECO:0000256" key="3">
    <source>
        <dbReference type="ARBA" id="ARBA00022490"/>
    </source>
</evidence>
<keyword evidence="4" id="KW-0597">Phosphoprotein</keyword>
<evidence type="ECO:0000313" key="13">
    <source>
        <dbReference type="Proteomes" id="UP001198190"/>
    </source>
</evidence>
<dbReference type="Gene3D" id="3.40.930.10">
    <property type="entry name" value="Mannitol-specific EII, Chain A"/>
    <property type="match status" value="1"/>
</dbReference>
<keyword evidence="3" id="KW-0963">Cytoplasm</keyword>
<dbReference type="Proteomes" id="UP001198190">
    <property type="component" value="Unassembled WGS sequence"/>
</dbReference>
<keyword evidence="7" id="KW-0418">Kinase</keyword>
<dbReference type="SUPFAM" id="SSF55804">
    <property type="entry name" value="Phoshotransferase/anion transport protein"/>
    <property type="match status" value="1"/>
</dbReference>
<evidence type="ECO:0000256" key="2">
    <source>
        <dbReference type="ARBA" id="ARBA00022448"/>
    </source>
</evidence>
<sequence length="148" mass="16669">MNEILKLENVRILDSVKDWIEAINVAVQPLVEQGYCESRYITGIIENTKKFGPYYVLCENLALIHASSEQGVIKKQIAVTVLKNPIKFKPDGYNVRILLVLAAEDSESHIEAIQAISNIFSDKKCVQKILDAKSTEEIFNVFINSVDN</sequence>
<evidence type="ECO:0000313" key="12">
    <source>
        <dbReference type="EMBL" id="MCB6827069.1"/>
    </source>
</evidence>
<evidence type="ECO:0000256" key="8">
    <source>
        <dbReference type="ARBA" id="ARBA00037387"/>
    </source>
</evidence>
<keyword evidence="6" id="KW-0598">Phosphotransferase system</keyword>
<keyword evidence="12" id="KW-0762">Sugar transport</keyword>
<dbReference type="InterPro" id="IPR051351">
    <property type="entry name" value="Ascorbate-PTS_EIIA_comp"/>
</dbReference>
<proteinExistence type="predicted"/>
<dbReference type="AlphaFoldDB" id="A0AAW4U343"/>
<dbReference type="PROSITE" id="PS51094">
    <property type="entry name" value="PTS_EIIA_TYPE_2"/>
    <property type="match status" value="1"/>
</dbReference>
<dbReference type="InterPro" id="IPR016152">
    <property type="entry name" value="PTrfase/Anion_transptr"/>
</dbReference>
<dbReference type="PANTHER" id="PTHR36203">
    <property type="entry name" value="ASCORBATE-SPECIFIC PTS SYSTEM EIIA COMPONENT"/>
    <property type="match status" value="1"/>
</dbReference>
<protein>
    <recommendedName>
        <fullName evidence="9">Ascorbate-specific PTS system EIIA component</fullName>
    </recommendedName>
    <alternativeName>
        <fullName evidence="10">Ascorbate-specific phosphotransferase enzyme IIA component</fullName>
    </alternativeName>
</protein>